<accession>A0ABQ9HN62</accession>
<organism evidence="1 2">
    <name type="scientific">Dryococelus australis</name>
    <dbReference type="NCBI Taxonomy" id="614101"/>
    <lineage>
        <taxon>Eukaryota</taxon>
        <taxon>Metazoa</taxon>
        <taxon>Ecdysozoa</taxon>
        <taxon>Arthropoda</taxon>
        <taxon>Hexapoda</taxon>
        <taxon>Insecta</taxon>
        <taxon>Pterygota</taxon>
        <taxon>Neoptera</taxon>
        <taxon>Polyneoptera</taxon>
        <taxon>Phasmatodea</taxon>
        <taxon>Verophasmatodea</taxon>
        <taxon>Anareolatae</taxon>
        <taxon>Phasmatidae</taxon>
        <taxon>Eurycanthinae</taxon>
        <taxon>Dryococelus</taxon>
    </lineage>
</organism>
<reference evidence="1 2" key="1">
    <citation type="submission" date="2023-02" db="EMBL/GenBank/DDBJ databases">
        <title>LHISI_Scaffold_Assembly.</title>
        <authorList>
            <person name="Stuart O.P."/>
            <person name="Cleave R."/>
            <person name="Magrath M.J.L."/>
            <person name="Mikheyev A.S."/>
        </authorList>
    </citation>
    <scope>NUCLEOTIDE SEQUENCE [LARGE SCALE GENOMIC DNA]</scope>
    <source>
        <strain evidence="1">Daus_M_001</strain>
        <tissue evidence="1">Leg muscle</tissue>
    </source>
</reference>
<evidence type="ECO:0000313" key="2">
    <source>
        <dbReference type="Proteomes" id="UP001159363"/>
    </source>
</evidence>
<proteinExistence type="predicted"/>
<evidence type="ECO:0000313" key="1">
    <source>
        <dbReference type="EMBL" id="KAJ8885784.1"/>
    </source>
</evidence>
<dbReference type="EMBL" id="JARBHB010000004">
    <property type="protein sequence ID" value="KAJ8885784.1"/>
    <property type="molecule type" value="Genomic_DNA"/>
</dbReference>
<comment type="caution">
    <text evidence="1">The sequence shown here is derived from an EMBL/GenBank/DDBJ whole genome shotgun (WGS) entry which is preliminary data.</text>
</comment>
<protein>
    <submittedName>
        <fullName evidence="1">Uncharacterized protein</fullName>
    </submittedName>
</protein>
<feature type="non-terminal residue" evidence="1">
    <location>
        <position position="63"/>
    </location>
</feature>
<gene>
    <name evidence="1" type="ORF">PR048_011984</name>
</gene>
<dbReference type="Proteomes" id="UP001159363">
    <property type="component" value="Chromosome X"/>
</dbReference>
<keyword evidence="2" id="KW-1185">Reference proteome</keyword>
<sequence>MTARSTEHNWAPILLLFGNDKQESLHTENISADETFWRQEITPKRERFYMHCTFPEIVDLIFP</sequence>
<name>A0ABQ9HN62_9NEOP</name>